<feature type="compositionally biased region" description="Polar residues" evidence="1">
    <location>
        <begin position="149"/>
        <end position="176"/>
    </location>
</feature>
<dbReference type="Proteomes" id="UP000054558">
    <property type="component" value="Unassembled WGS sequence"/>
</dbReference>
<feature type="region of interest" description="Disordered" evidence="1">
    <location>
        <begin position="489"/>
        <end position="519"/>
    </location>
</feature>
<evidence type="ECO:0008006" key="5">
    <source>
        <dbReference type="Google" id="ProtNLM"/>
    </source>
</evidence>
<evidence type="ECO:0000313" key="3">
    <source>
        <dbReference type="EMBL" id="GAQ90194.1"/>
    </source>
</evidence>
<feature type="compositionally biased region" description="Polar residues" evidence="1">
    <location>
        <begin position="17"/>
        <end position="31"/>
    </location>
</feature>
<protein>
    <recommendedName>
        <fullName evidence="5">Transmembrane protein</fullName>
    </recommendedName>
</protein>
<gene>
    <name evidence="3" type="ORF">KFL_006110060</name>
</gene>
<feature type="region of interest" description="Disordered" evidence="1">
    <location>
        <begin position="205"/>
        <end position="356"/>
    </location>
</feature>
<evidence type="ECO:0000313" key="4">
    <source>
        <dbReference type="Proteomes" id="UP000054558"/>
    </source>
</evidence>
<feature type="compositionally biased region" description="Pro residues" evidence="1">
    <location>
        <begin position="284"/>
        <end position="295"/>
    </location>
</feature>
<dbReference type="AlphaFoldDB" id="A0A1Y1IH43"/>
<keyword evidence="2" id="KW-0812">Transmembrane</keyword>
<keyword evidence="2" id="KW-1133">Transmembrane helix</keyword>
<feature type="compositionally biased region" description="Polar residues" evidence="1">
    <location>
        <begin position="216"/>
        <end position="228"/>
    </location>
</feature>
<feature type="compositionally biased region" description="Polar residues" evidence="1">
    <location>
        <begin position="115"/>
        <end position="129"/>
    </location>
</feature>
<name>A0A1Y1IH43_KLENI</name>
<feature type="region of interest" description="Disordered" evidence="1">
    <location>
        <begin position="1"/>
        <end position="80"/>
    </location>
</feature>
<reference evidence="3 4" key="1">
    <citation type="journal article" date="2014" name="Nat. Commun.">
        <title>Klebsormidium flaccidum genome reveals primary factors for plant terrestrial adaptation.</title>
        <authorList>
            <person name="Hori K."/>
            <person name="Maruyama F."/>
            <person name="Fujisawa T."/>
            <person name="Togashi T."/>
            <person name="Yamamoto N."/>
            <person name="Seo M."/>
            <person name="Sato S."/>
            <person name="Yamada T."/>
            <person name="Mori H."/>
            <person name="Tajima N."/>
            <person name="Moriyama T."/>
            <person name="Ikeuchi M."/>
            <person name="Watanabe M."/>
            <person name="Wada H."/>
            <person name="Kobayashi K."/>
            <person name="Saito M."/>
            <person name="Masuda T."/>
            <person name="Sasaki-Sekimoto Y."/>
            <person name="Mashiguchi K."/>
            <person name="Awai K."/>
            <person name="Shimojima M."/>
            <person name="Masuda S."/>
            <person name="Iwai M."/>
            <person name="Nobusawa T."/>
            <person name="Narise T."/>
            <person name="Kondo S."/>
            <person name="Saito H."/>
            <person name="Sato R."/>
            <person name="Murakawa M."/>
            <person name="Ihara Y."/>
            <person name="Oshima-Yamada Y."/>
            <person name="Ohtaka K."/>
            <person name="Satoh M."/>
            <person name="Sonobe K."/>
            <person name="Ishii M."/>
            <person name="Ohtani R."/>
            <person name="Kanamori-Sato M."/>
            <person name="Honoki R."/>
            <person name="Miyazaki D."/>
            <person name="Mochizuki H."/>
            <person name="Umetsu J."/>
            <person name="Higashi K."/>
            <person name="Shibata D."/>
            <person name="Kamiya Y."/>
            <person name="Sato N."/>
            <person name="Nakamura Y."/>
            <person name="Tabata S."/>
            <person name="Ida S."/>
            <person name="Kurokawa K."/>
            <person name="Ohta H."/>
        </authorList>
    </citation>
    <scope>NUCLEOTIDE SEQUENCE [LARGE SCALE GENOMIC DNA]</scope>
    <source>
        <strain evidence="3 4">NIES-2285</strain>
    </source>
</reference>
<evidence type="ECO:0000256" key="2">
    <source>
        <dbReference type="SAM" id="Phobius"/>
    </source>
</evidence>
<accession>A0A1Y1IH43</accession>
<dbReference type="EMBL" id="DF237560">
    <property type="protein sequence ID" value="GAQ90194.1"/>
    <property type="molecule type" value="Genomic_DNA"/>
</dbReference>
<feature type="region of interest" description="Disordered" evidence="1">
    <location>
        <begin position="98"/>
        <end position="190"/>
    </location>
</feature>
<sequence>MQEADPNTAPRAGSPVRKSTFSAAPSPSQLHKQYWDGVTKRAAAAKPPKSPLPPSGSKGLPGTLSPRRGVSPLSVKVPAKSPLQGVAANLVKGAHNNPLFADAQHTPKAAGWKSIATTEHASKENSAPANPSPRPTDAFGKASPKPTLKSPTDNLLIPLSNQGPASSATAPVTLTPNPVKPATDSPPKADTVIGIASNQEVKNRVDYALNTPPNTPAQDASHSETANLVNDYPNAVRDNPEYSPSNNPFSPRPEFRRPSLARGATPGRAPLAAQPDWTSLLSAVPPPESPEPKTPPQSTTMTSVSLGGSPRFIEVFLQQPGSERATPRRRLRMSPDDEDDVMPGQDDVSTDDVSTPHPVKSRVRLVLKLLLATVVFMALGGLEMDPGWVPRELKGAALVGRWAPRGLWHGTPGAGRYSGDTWFSNNLFVTDVDWLTSVKHFVPREINEEGVSGQPAHESSAEGTATVEEMIAAPQLPIIRLSFDEYDGPNNLDELVPEEEPSSSATFDEPDPDAGEPDERADVIETEDPDSLDYEDDVTWAAELPDAHAAVSSNAQSADADVRITSWDAVSDDADAVPSVYERQVREAALLEMADVAVRSYTSAFAAALALFAVFSLAAFVGAHFFPAPTAGRDDVRGASDDVSQEEDDVIPAEVTTPMFLRQGVRMEEPVVVTPANSALGSPFGRYQAFVRHMIGQNTESPQLVLTPVQRSRRLADKFRSVAGSPSHRFTISPA</sequence>
<keyword evidence="2" id="KW-0472">Membrane</keyword>
<proteinExistence type="predicted"/>
<evidence type="ECO:0000256" key="1">
    <source>
        <dbReference type="SAM" id="MobiDB-lite"/>
    </source>
</evidence>
<feature type="compositionally biased region" description="Low complexity" evidence="1">
    <location>
        <begin position="55"/>
        <end position="66"/>
    </location>
</feature>
<feature type="transmembrane region" description="Helical" evidence="2">
    <location>
        <begin position="603"/>
        <end position="626"/>
    </location>
</feature>
<organism evidence="3 4">
    <name type="scientific">Klebsormidium nitens</name>
    <name type="common">Green alga</name>
    <name type="synonym">Ulothrix nitens</name>
    <dbReference type="NCBI Taxonomy" id="105231"/>
    <lineage>
        <taxon>Eukaryota</taxon>
        <taxon>Viridiplantae</taxon>
        <taxon>Streptophyta</taxon>
        <taxon>Klebsormidiophyceae</taxon>
        <taxon>Klebsormidiales</taxon>
        <taxon>Klebsormidiaceae</taxon>
        <taxon>Klebsormidium</taxon>
    </lineage>
</organism>
<keyword evidence="4" id="KW-1185">Reference proteome</keyword>